<dbReference type="GO" id="GO:0008083">
    <property type="term" value="F:growth factor activity"/>
    <property type="evidence" value="ECO:0007669"/>
    <property type="project" value="UniProtKB-KW"/>
</dbReference>
<dbReference type="PROSITE" id="PS00250">
    <property type="entry name" value="TGF_BETA_1"/>
    <property type="match status" value="1"/>
</dbReference>
<protein>
    <submittedName>
        <fullName evidence="10">TGF-beta family profile domain-containing protein</fullName>
    </submittedName>
</protein>
<dbReference type="InterPro" id="IPR015615">
    <property type="entry name" value="TGF-beta-rel"/>
</dbReference>
<evidence type="ECO:0000256" key="6">
    <source>
        <dbReference type="RuleBase" id="RU000354"/>
    </source>
</evidence>
<dbReference type="Pfam" id="PF00019">
    <property type="entry name" value="TGF_beta"/>
    <property type="match status" value="1"/>
</dbReference>
<name>A0A914C1N2_9BILA</name>
<evidence type="ECO:0000256" key="5">
    <source>
        <dbReference type="ARBA" id="ARBA00023157"/>
    </source>
</evidence>
<accession>A0A914C1N2</accession>
<keyword evidence="9" id="KW-1185">Reference proteome</keyword>
<comment type="similarity">
    <text evidence="2 6">Belongs to the TGF-beta family.</text>
</comment>
<dbReference type="Gene3D" id="2.10.90.10">
    <property type="entry name" value="Cystine-knot cytokines"/>
    <property type="match status" value="1"/>
</dbReference>
<evidence type="ECO:0000256" key="4">
    <source>
        <dbReference type="ARBA" id="ARBA00023030"/>
    </source>
</evidence>
<reference evidence="10" key="1">
    <citation type="submission" date="2022-11" db="UniProtKB">
        <authorList>
            <consortium name="WormBaseParasite"/>
        </authorList>
    </citation>
    <scope>IDENTIFICATION</scope>
</reference>
<feature type="chain" id="PRO_5037226298" evidence="7">
    <location>
        <begin position="22"/>
        <end position="311"/>
    </location>
</feature>
<keyword evidence="3" id="KW-0964">Secreted</keyword>
<evidence type="ECO:0000259" key="8">
    <source>
        <dbReference type="PROSITE" id="PS51362"/>
    </source>
</evidence>
<dbReference type="AlphaFoldDB" id="A0A914C1N2"/>
<dbReference type="PANTHER" id="PTHR11848:SF309">
    <property type="entry name" value="INHIBIN BETA CHAIN"/>
    <property type="match status" value="1"/>
</dbReference>
<sequence length="311" mass="35276">MNTRSTNILEFWYCFIAVATCFPEPPQTPLEGSVYSSAWDVELKKMSEQSRLLKRMNLDAPIRVNLSATERKYLLEQIKSKINPSETQSIIGLTNCKQNGCFFFVPPQDLPSETIQSAQLVIKSSIHLNEPRRVDIYEITPSGTYEELAKNIIAPKNQNDISVDITSATRQWMSSNGRQRRTLQIYVDGRSMDANAAEVEVIQKNDDNSPPPAITAVCTYNSNCCLQYFYLNFTEIGWDNWILSPEGYSANLCTGKCQYRRLSWWNAEINIKQSVCAPTKFKPLTIIYLAGPNDIRQKTIHGMQAVECGCD</sequence>
<evidence type="ECO:0000256" key="3">
    <source>
        <dbReference type="ARBA" id="ARBA00022525"/>
    </source>
</evidence>
<dbReference type="InterPro" id="IPR001839">
    <property type="entry name" value="TGF-b_C"/>
</dbReference>
<evidence type="ECO:0000256" key="1">
    <source>
        <dbReference type="ARBA" id="ARBA00004613"/>
    </source>
</evidence>
<dbReference type="PROSITE" id="PS51362">
    <property type="entry name" value="TGF_BETA_2"/>
    <property type="match status" value="1"/>
</dbReference>
<feature type="domain" description="TGF-beta family profile" evidence="8">
    <location>
        <begin position="205"/>
        <end position="311"/>
    </location>
</feature>
<keyword evidence="7" id="KW-0732">Signal</keyword>
<evidence type="ECO:0000256" key="2">
    <source>
        <dbReference type="ARBA" id="ARBA00006656"/>
    </source>
</evidence>
<keyword evidence="4 6" id="KW-0339">Growth factor</keyword>
<dbReference type="GO" id="GO:0005615">
    <property type="term" value="C:extracellular space"/>
    <property type="evidence" value="ECO:0007669"/>
    <property type="project" value="TreeGrafter"/>
</dbReference>
<feature type="signal peptide" evidence="7">
    <location>
        <begin position="1"/>
        <end position="21"/>
    </location>
</feature>
<dbReference type="PANTHER" id="PTHR11848">
    <property type="entry name" value="TGF-BETA FAMILY"/>
    <property type="match status" value="1"/>
</dbReference>
<dbReference type="GO" id="GO:0005125">
    <property type="term" value="F:cytokine activity"/>
    <property type="evidence" value="ECO:0007669"/>
    <property type="project" value="TreeGrafter"/>
</dbReference>
<dbReference type="CDD" id="cd13752">
    <property type="entry name" value="TGF_beta_INHB"/>
    <property type="match status" value="1"/>
</dbReference>
<keyword evidence="5" id="KW-1015">Disulfide bond</keyword>
<organism evidence="9 10">
    <name type="scientific">Acrobeloides nanus</name>
    <dbReference type="NCBI Taxonomy" id="290746"/>
    <lineage>
        <taxon>Eukaryota</taxon>
        <taxon>Metazoa</taxon>
        <taxon>Ecdysozoa</taxon>
        <taxon>Nematoda</taxon>
        <taxon>Chromadorea</taxon>
        <taxon>Rhabditida</taxon>
        <taxon>Tylenchina</taxon>
        <taxon>Cephalobomorpha</taxon>
        <taxon>Cephaloboidea</taxon>
        <taxon>Cephalobidae</taxon>
        <taxon>Acrobeloides</taxon>
    </lineage>
</organism>
<dbReference type="InterPro" id="IPR029034">
    <property type="entry name" value="Cystine-knot_cytokine"/>
</dbReference>
<evidence type="ECO:0000313" key="10">
    <source>
        <dbReference type="WBParaSite" id="ACRNAN_Path_1512.g5889.t1"/>
    </source>
</evidence>
<dbReference type="Gene3D" id="2.60.120.970">
    <property type="match status" value="1"/>
</dbReference>
<dbReference type="InterPro" id="IPR017948">
    <property type="entry name" value="TGFb_CS"/>
</dbReference>
<evidence type="ECO:0000313" key="9">
    <source>
        <dbReference type="Proteomes" id="UP000887540"/>
    </source>
</evidence>
<dbReference type="SMART" id="SM00204">
    <property type="entry name" value="TGFB"/>
    <property type="match status" value="1"/>
</dbReference>
<dbReference type="SUPFAM" id="SSF57501">
    <property type="entry name" value="Cystine-knot cytokines"/>
    <property type="match status" value="1"/>
</dbReference>
<proteinExistence type="inferred from homology"/>
<evidence type="ECO:0000256" key="7">
    <source>
        <dbReference type="SAM" id="SignalP"/>
    </source>
</evidence>
<comment type="subcellular location">
    <subcellularLocation>
        <location evidence="1">Secreted</location>
    </subcellularLocation>
</comment>
<dbReference type="WBParaSite" id="ACRNAN_Path_1512.g5889.t1">
    <property type="protein sequence ID" value="ACRNAN_Path_1512.g5889.t1"/>
    <property type="gene ID" value="ACRNAN_Path_1512.g5889"/>
</dbReference>
<dbReference type="Proteomes" id="UP000887540">
    <property type="component" value="Unplaced"/>
</dbReference>